<keyword evidence="1" id="KW-0378">Hydrolase</keyword>
<dbReference type="SUPFAM" id="SSF53474">
    <property type="entry name" value="alpha/beta-Hydrolases"/>
    <property type="match status" value="1"/>
</dbReference>
<organism evidence="4 5">
    <name type="scientific">Ceriporiopsis subvermispora (strain B)</name>
    <name type="common">White-rot fungus</name>
    <name type="synonym">Gelatoporia subvermispora</name>
    <dbReference type="NCBI Taxonomy" id="914234"/>
    <lineage>
        <taxon>Eukaryota</taxon>
        <taxon>Fungi</taxon>
        <taxon>Dikarya</taxon>
        <taxon>Basidiomycota</taxon>
        <taxon>Agaricomycotina</taxon>
        <taxon>Agaricomycetes</taxon>
        <taxon>Polyporales</taxon>
        <taxon>Gelatoporiaceae</taxon>
        <taxon>Gelatoporia</taxon>
    </lineage>
</organism>
<keyword evidence="5" id="KW-1185">Reference proteome</keyword>
<dbReference type="STRING" id="914234.M2QGR4"/>
<sequence>MHILEAGDPSAPLLLLLHGFPELAFSWRQVIIPLAAAGFHVVAPDHRGYGRTTSRDSATPVPVQYEDDLRPYTLLSAARDVVALAFALGYRTAAAVVGHDYGSAVAAYAALIRPDVFLSVVLMSAPYPGPPPLPFAIDNSTSMPTSGPTMPFPNADGALAALNPPRKHYATYYSGPGANAEMLHAPQGLRAFLRGYFHMKSGDWAGNDPHPLTVGDPASLAELPWYYVMPLDSTMADVAQSGAPDEDQARECKWLTEEELGVFENEYARTGFQGGLNRYRCRTDPAWMAELSVFSGRKIEVSAMYLAGTKDWNLYQNPGALQKMREECAGMDEEDVVLIHGAGHWAQQERPEEVVHEIVRFLKKVRSV</sequence>
<dbReference type="HOGENOM" id="CLU_020336_7_4_1"/>
<dbReference type="InterPro" id="IPR029058">
    <property type="entry name" value="AB_hydrolase_fold"/>
</dbReference>
<dbReference type="PANTHER" id="PTHR43329">
    <property type="entry name" value="EPOXIDE HYDROLASE"/>
    <property type="match status" value="1"/>
</dbReference>
<dbReference type="Pfam" id="PF00561">
    <property type="entry name" value="Abhydrolase_1"/>
    <property type="match status" value="1"/>
</dbReference>
<dbReference type="PRINTS" id="PR00412">
    <property type="entry name" value="EPOXHYDRLASE"/>
</dbReference>
<dbReference type="OrthoDB" id="6431331at2759"/>
<dbReference type="Gene3D" id="3.40.50.1820">
    <property type="entry name" value="alpha/beta hydrolase"/>
    <property type="match status" value="1"/>
</dbReference>
<name>M2QGR4_CERS8</name>
<gene>
    <name evidence="4" type="ORF">CERSUDRAFT_137870</name>
</gene>
<comment type="similarity">
    <text evidence="2">Belongs to the AB hydrolase superfamily. Epoxide hydrolase family.</text>
</comment>
<evidence type="ECO:0000313" key="4">
    <source>
        <dbReference type="EMBL" id="EMD36238.1"/>
    </source>
</evidence>
<dbReference type="Proteomes" id="UP000016930">
    <property type="component" value="Unassembled WGS sequence"/>
</dbReference>
<evidence type="ECO:0000256" key="2">
    <source>
        <dbReference type="ARBA" id="ARBA00038334"/>
    </source>
</evidence>
<evidence type="ECO:0000256" key="1">
    <source>
        <dbReference type="ARBA" id="ARBA00022801"/>
    </source>
</evidence>
<evidence type="ECO:0000259" key="3">
    <source>
        <dbReference type="Pfam" id="PF00561"/>
    </source>
</evidence>
<protein>
    <recommendedName>
        <fullName evidence="3">AB hydrolase-1 domain-containing protein</fullName>
    </recommendedName>
</protein>
<evidence type="ECO:0000313" key="5">
    <source>
        <dbReference type="Proteomes" id="UP000016930"/>
    </source>
</evidence>
<feature type="domain" description="AB hydrolase-1" evidence="3">
    <location>
        <begin position="12"/>
        <end position="134"/>
    </location>
</feature>
<dbReference type="AlphaFoldDB" id="M2QGR4"/>
<dbReference type="EMBL" id="KB445798">
    <property type="protein sequence ID" value="EMD36238.1"/>
    <property type="molecule type" value="Genomic_DNA"/>
</dbReference>
<proteinExistence type="inferred from homology"/>
<dbReference type="InterPro" id="IPR000073">
    <property type="entry name" value="AB_hydrolase_1"/>
</dbReference>
<dbReference type="GO" id="GO:0016787">
    <property type="term" value="F:hydrolase activity"/>
    <property type="evidence" value="ECO:0007669"/>
    <property type="project" value="UniProtKB-KW"/>
</dbReference>
<dbReference type="InterPro" id="IPR000639">
    <property type="entry name" value="Epox_hydrolase-like"/>
</dbReference>
<accession>M2QGR4</accession>
<reference evidence="4 5" key="1">
    <citation type="journal article" date="2012" name="Proc. Natl. Acad. Sci. U.S.A.">
        <title>Comparative genomics of Ceriporiopsis subvermispora and Phanerochaete chrysosporium provide insight into selective ligninolysis.</title>
        <authorList>
            <person name="Fernandez-Fueyo E."/>
            <person name="Ruiz-Duenas F.J."/>
            <person name="Ferreira P."/>
            <person name="Floudas D."/>
            <person name="Hibbett D.S."/>
            <person name="Canessa P."/>
            <person name="Larrondo L.F."/>
            <person name="James T.Y."/>
            <person name="Seelenfreund D."/>
            <person name="Lobos S."/>
            <person name="Polanco R."/>
            <person name="Tello M."/>
            <person name="Honda Y."/>
            <person name="Watanabe T."/>
            <person name="Watanabe T."/>
            <person name="Ryu J.S."/>
            <person name="Kubicek C.P."/>
            <person name="Schmoll M."/>
            <person name="Gaskell J."/>
            <person name="Hammel K.E."/>
            <person name="St John F.J."/>
            <person name="Vanden Wymelenberg A."/>
            <person name="Sabat G."/>
            <person name="Splinter BonDurant S."/>
            <person name="Syed K."/>
            <person name="Yadav J.S."/>
            <person name="Doddapaneni H."/>
            <person name="Subramanian V."/>
            <person name="Lavin J.L."/>
            <person name="Oguiza J.A."/>
            <person name="Perez G."/>
            <person name="Pisabarro A.G."/>
            <person name="Ramirez L."/>
            <person name="Santoyo F."/>
            <person name="Master E."/>
            <person name="Coutinho P.M."/>
            <person name="Henrissat B."/>
            <person name="Lombard V."/>
            <person name="Magnuson J.K."/>
            <person name="Kuees U."/>
            <person name="Hori C."/>
            <person name="Igarashi K."/>
            <person name="Samejima M."/>
            <person name="Held B.W."/>
            <person name="Barry K.W."/>
            <person name="LaButti K.M."/>
            <person name="Lapidus A."/>
            <person name="Lindquist E.A."/>
            <person name="Lucas S.M."/>
            <person name="Riley R."/>
            <person name="Salamov A.A."/>
            <person name="Hoffmeister D."/>
            <person name="Schwenk D."/>
            <person name="Hadar Y."/>
            <person name="Yarden O."/>
            <person name="de Vries R.P."/>
            <person name="Wiebenga A."/>
            <person name="Stenlid J."/>
            <person name="Eastwood D."/>
            <person name="Grigoriev I.V."/>
            <person name="Berka R.M."/>
            <person name="Blanchette R.A."/>
            <person name="Kersten P."/>
            <person name="Martinez A.T."/>
            <person name="Vicuna R."/>
            <person name="Cullen D."/>
        </authorList>
    </citation>
    <scope>NUCLEOTIDE SEQUENCE [LARGE SCALE GENOMIC DNA]</scope>
    <source>
        <strain evidence="4 5">B</strain>
    </source>
</reference>